<dbReference type="Proteomes" id="UP000775213">
    <property type="component" value="Unassembled WGS sequence"/>
</dbReference>
<evidence type="ECO:0000313" key="2">
    <source>
        <dbReference type="Proteomes" id="UP000775213"/>
    </source>
</evidence>
<dbReference type="EMBL" id="JAGFBR010000011">
    <property type="protein sequence ID" value="KAH0459062.1"/>
    <property type="molecule type" value="Genomic_DNA"/>
</dbReference>
<evidence type="ECO:0000313" key="1">
    <source>
        <dbReference type="EMBL" id="KAH0459062.1"/>
    </source>
</evidence>
<accession>A0AAV7GU45</accession>
<comment type="caution">
    <text evidence="1">The sequence shown here is derived from an EMBL/GenBank/DDBJ whole genome shotgun (WGS) entry which is preliminary data.</text>
</comment>
<organism evidence="1 2">
    <name type="scientific">Dendrobium chrysotoxum</name>
    <name type="common">Orchid</name>
    <dbReference type="NCBI Taxonomy" id="161865"/>
    <lineage>
        <taxon>Eukaryota</taxon>
        <taxon>Viridiplantae</taxon>
        <taxon>Streptophyta</taxon>
        <taxon>Embryophyta</taxon>
        <taxon>Tracheophyta</taxon>
        <taxon>Spermatophyta</taxon>
        <taxon>Magnoliopsida</taxon>
        <taxon>Liliopsida</taxon>
        <taxon>Asparagales</taxon>
        <taxon>Orchidaceae</taxon>
        <taxon>Epidendroideae</taxon>
        <taxon>Malaxideae</taxon>
        <taxon>Dendrobiinae</taxon>
        <taxon>Dendrobium</taxon>
    </lineage>
</organism>
<dbReference type="AlphaFoldDB" id="A0AAV7GU45"/>
<sequence>MTIFTYPQVLYNDNLPPWFSIQQPKCCGQLLTMSSKHIALPHIPHFAQKFVIQISFYYSTILLHYKILQSGNHIIDTFGLQLHPGSFLSPLLFIMARILATPSNLPESKLKLNNVLKSHLPEFSIFMNFTSRQERTPNCSVRLHRHGTDELHSFFEQASTAQEIHYTGIRSTFSPKAWAPRLAHEESTPTMVENAVAEAVLGATGYQSVPGNKFAGGRHFIKHLAGEIDIAGFGVGGDDTVSHSRVEIEAGENGQGVE</sequence>
<gene>
    <name evidence="1" type="ORF">IEQ34_011876</name>
</gene>
<keyword evidence="2" id="KW-1185">Reference proteome</keyword>
<protein>
    <submittedName>
        <fullName evidence="1">Uncharacterized protein</fullName>
    </submittedName>
</protein>
<proteinExistence type="predicted"/>
<name>A0AAV7GU45_DENCH</name>
<reference evidence="1 2" key="1">
    <citation type="journal article" date="2021" name="Hortic Res">
        <title>Chromosome-scale assembly of the Dendrobium chrysotoxum genome enhances the understanding of orchid evolution.</title>
        <authorList>
            <person name="Zhang Y."/>
            <person name="Zhang G.Q."/>
            <person name="Zhang D."/>
            <person name="Liu X.D."/>
            <person name="Xu X.Y."/>
            <person name="Sun W.H."/>
            <person name="Yu X."/>
            <person name="Zhu X."/>
            <person name="Wang Z.W."/>
            <person name="Zhao X."/>
            <person name="Zhong W.Y."/>
            <person name="Chen H."/>
            <person name="Yin W.L."/>
            <person name="Huang T."/>
            <person name="Niu S.C."/>
            <person name="Liu Z.J."/>
        </authorList>
    </citation>
    <scope>NUCLEOTIDE SEQUENCE [LARGE SCALE GENOMIC DNA]</scope>
    <source>
        <strain evidence="1">Lindl</strain>
    </source>
</reference>